<sequence length="439" mass="48112">MSIAAWAFAGLVVATLVTGYLGLREFVHDESSPTAIDGHFFDLVYYDLQLFVLGADPLQNNSAELPLLLQIARFLAPAVTIYALIGTVLLIFAKRMRAYIRRHRNGHVVVVGGTQIAETILANLLAARKAARGAPWRASRRRMGKAEVKAARRPVAHDVDGTAESLIAAGIAGASVVYAAVDETADGAANVAVALAARSVPRKEPRLLFPRRVRKLRVYAHVGDPKLRVALRARRLGLRDDEYLHLDFFNVEELAAERLLKEDGPKIGDATHVLIAGLGVFGQAVLVELARQRRLHAPAGAPLLEVTLIEKPARPGVGPTEADHLVRSLRERNPAIDATCVLQLLPEVPADVPAGGQPCPDRVYVCYEDENLALKTALSQTYLWHTHPQALVVRLNRMARHSEAFQTQAEKNQKQRWRLLDDLDGRLRLIGVADLGCQP</sequence>
<keyword evidence="1" id="KW-0812">Transmembrane</keyword>
<keyword evidence="3" id="KW-1185">Reference proteome</keyword>
<proteinExistence type="predicted"/>
<keyword evidence="1" id="KW-1133">Transmembrane helix</keyword>
<reference evidence="2 3" key="1">
    <citation type="submission" date="2020-08" db="EMBL/GenBank/DDBJ databases">
        <title>Sequencing the genomes of 1000 actinobacteria strains.</title>
        <authorList>
            <person name="Klenk H.-P."/>
        </authorList>
    </citation>
    <scope>NUCLEOTIDE SEQUENCE [LARGE SCALE GENOMIC DNA]</scope>
    <source>
        <strain evidence="2 3">DSM 45362</strain>
    </source>
</reference>
<dbReference type="EMBL" id="JACHMN010000003">
    <property type="protein sequence ID" value="MBB5872605.1"/>
    <property type="molecule type" value="Genomic_DNA"/>
</dbReference>
<name>A0A841BY65_9ACTN</name>
<evidence type="ECO:0000313" key="3">
    <source>
        <dbReference type="Proteomes" id="UP000587527"/>
    </source>
</evidence>
<protein>
    <recommendedName>
        <fullName evidence="4">RCK N-terminal domain-containing protein</fullName>
    </recommendedName>
</protein>
<evidence type="ECO:0000256" key="1">
    <source>
        <dbReference type="SAM" id="Phobius"/>
    </source>
</evidence>
<dbReference type="RefSeq" id="WP_184842503.1">
    <property type="nucleotide sequence ID" value="NZ_JACHMN010000003.1"/>
</dbReference>
<comment type="caution">
    <text evidence="2">The sequence shown here is derived from an EMBL/GenBank/DDBJ whole genome shotgun (WGS) entry which is preliminary data.</text>
</comment>
<dbReference type="Gene3D" id="3.40.50.720">
    <property type="entry name" value="NAD(P)-binding Rossmann-like Domain"/>
    <property type="match status" value="1"/>
</dbReference>
<gene>
    <name evidence="2" type="ORF">F4553_006039</name>
</gene>
<dbReference type="Proteomes" id="UP000587527">
    <property type="component" value="Unassembled WGS sequence"/>
</dbReference>
<evidence type="ECO:0008006" key="4">
    <source>
        <dbReference type="Google" id="ProtNLM"/>
    </source>
</evidence>
<accession>A0A841BY65</accession>
<feature type="transmembrane region" description="Helical" evidence="1">
    <location>
        <begin position="74"/>
        <end position="93"/>
    </location>
</feature>
<dbReference type="AlphaFoldDB" id="A0A841BY65"/>
<evidence type="ECO:0000313" key="2">
    <source>
        <dbReference type="EMBL" id="MBB5872605.1"/>
    </source>
</evidence>
<keyword evidence="1" id="KW-0472">Membrane</keyword>
<organism evidence="2 3">
    <name type="scientific">Allocatelliglobosispora scoriae</name>
    <dbReference type="NCBI Taxonomy" id="643052"/>
    <lineage>
        <taxon>Bacteria</taxon>
        <taxon>Bacillati</taxon>
        <taxon>Actinomycetota</taxon>
        <taxon>Actinomycetes</taxon>
        <taxon>Micromonosporales</taxon>
        <taxon>Micromonosporaceae</taxon>
        <taxon>Allocatelliglobosispora</taxon>
    </lineage>
</organism>